<protein>
    <submittedName>
        <fullName evidence="2">DUF4325 domain-containing protein</fullName>
    </submittedName>
</protein>
<evidence type="ECO:0000259" key="1">
    <source>
        <dbReference type="Pfam" id="PF14213"/>
    </source>
</evidence>
<sequence>MCTIKLNDVMNGRDFPDAGKRLYDLIVDNINQCSKITIDLEGISSLPSMFLNVSIGRYMDEYGLDSLKNKISFVKITKAQAERIKEYIDKYVKR</sequence>
<dbReference type="AlphaFoldDB" id="A0A3E5EYL2"/>
<evidence type="ECO:0000313" key="3">
    <source>
        <dbReference type="Proteomes" id="UP000260759"/>
    </source>
</evidence>
<gene>
    <name evidence="2" type="ORF">DXB37_11890</name>
</gene>
<evidence type="ECO:0000313" key="2">
    <source>
        <dbReference type="EMBL" id="RGN93564.1"/>
    </source>
</evidence>
<feature type="domain" description="DUF4325" evidence="1">
    <location>
        <begin position="18"/>
        <end position="78"/>
    </location>
</feature>
<dbReference type="EMBL" id="QSVA01000009">
    <property type="protein sequence ID" value="RGN93564.1"/>
    <property type="molecule type" value="Genomic_DNA"/>
</dbReference>
<name>A0A3E5EYL2_BACUN</name>
<reference evidence="2 3" key="1">
    <citation type="submission" date="2018-08" db="EMBL/GenBank/DDBJ databases">
        <title>A genome reference for cultivated species of the human gut microbiota.</title>
        <authorList>
            <person name="Zou Y."/>
            <person name="Xue W."/>
            <person name="Luo G."/>
        </authorList>
    </citation>
    <scope>NUCLEOTIDE SEQUENCE [LARGE SCALE GENOMIC DNA]</scope>
    <source>
        <strain evidence="2 3">OM03-4</strain>
    </source>
</reference>
<dbReference type="Proteomes" id="UP000260759">
    <property type="component" value="Unassembled WGS sequence"/>
</dbReference>
<organism evidence="2 3">
    <name type="scientific">Bacteroides uniformis</name>
    <dbReference type="NCBI Taxonomy" id="820"/>
    <lineage>
        <taxon>Bacteria</taxon>
        <taxon>Pseudomonadati</taxon>
        <taxon>Bacteroidota</taxon>
        <taxon>Bacteroidia</taxon>
        <taxon>Bacteroidales</taxon>
        <taxon>Bacteroidaceae</taxon>
        <taxon>Bacteroides</taxon>
    </lineage>
</organism>
<dbReference type="InterPro" id="IPR025474">
    <property type="entry name" value="DUF4325"/>
</dbReference>
<accession>A0A3E5EYL2</accession>
<dbReference type="Pfam" id="PF14213">
    <property type="entry name" value="DUF4325"/>
    <property type="match status" value="1"/>
</dbReference>
<proteinExistence type="predicted"/>
<comment type="caution">
    <text evidence="2">The sequence shown here is derived from an EMBL/GenBank/DDBJ whole genome shotgun (WGS) entry which is preliminary data.</text>
</comment>